<sequence>MAGSTDLQVANATAPKDGYLDNIRQSCTTTIHIYLAILLERAALTSPPALWRHAPRSGPCVGLYAPSASSDVYPLSANSSALSLSPFLFKHLSFDAGVDAFDFYMDKEYHICRLRSMHRTAVRLENLTESPLAFAPFVQSWTVTLGYQKQDKLDTTGVTGLSETLHTRIFAIFGKALTLCHNLSTVHLKRLKIDTMLLSTILSLPKLQHLTIDTRELTVADTGGVLPKTAMLRSLDLSDDYFLQEFAEIDLPILAHLTLRSVTGQGSFFQYVERFSRLETLTVISVQGPDFPVIKANSLPILRTLTGPPVMIISLAPNRPIARAFIGFTDAAAVLQTCAALSRSSVPVRTLDLPAIHFVPQLLPWQSNLHSINSMHEFLTEIATLLPDLTELALQLSNPHLGGWACGGCFSGINVNSEPLSDDELPILCDDTAFDDLPEHDISDDEGDASGLGTNITISLDKSPDKELQADSWLRQSFLQQISPSALPLPRNIEILHLQASWVGTPLPLAAQERALESLHMAYPTLQEVQLGLRRNSTWRRTGLSESFWRVVSNDC</sequence>
<organism evidence="1 2">
    <name type="scientific">Favolaschia claudopus</name>
    <dbReference type="NCBI Taxonomy" id="2862362"/>
    <lineage>
        <taxon>Eukaryota</taxon>
        <taxon>Fungi</taxon>
        <taxon>Dikarya</taxon>
        <taxon>Basidiomycota</taxon>
        <taxon>Agaricomycotina</taxon>
        <taxon>Agaricomycetes</taxon>
        <taxon>Agaricomycetidae</taxon>
        <taxon>Agaricales</taxon>
        <taxon>Marasmiineae</taxon>
        <taxon>Mycenaceae</taxon>
        <taxon>Favolaschia</taxon>
    </lineage>
</organism>
<dbReference type="InterPro" id="IPR032675">
    <property type="entry name" value="LRR_dom_sf"/>
</dbReference>
<name>A0AAW0AXJ7_9AGAR</name>
<accession>A0AAW0AXJ7</accession>
<gene>
    <name evidence="1" type="ORF">R3P38DRAFT_3275156</name>
</gene>
<dbReference type="Proteomes" id="UP001362999">
    <property type="component" value="Unassembled WGS sequence"/>
</dbReference>
<dbReference type="SUPFAM" id="SSF52047">
    <property type="entry name" value="RNI-like"/>
    <property type="match status" value="1"/>
</dbReference>
<evidence type="ECO:0000313" key="1">
    <source>
        <dbReference type="EMBL" id="KAK7017292.1"/>
    </source>
</evidence>
<protein>
    <submittedName>
        <fullName evidence="1">Uncharacterized protein</fullName>
    </submittedName>
</protein>
<proteinExistence type="predicted"/>
<dbReference type="EMBL" id="JAWWNJ010000048">
    <property type="protein sequence ID" value="KAK7017292.1"/>
    <property type="molecule type" value="Genomic_DNA"/>
</dbReference>
<reference evidence="1 2" key="1">
    <citation type="journal article" date="2024" name="J Genomics">
        <title>Draft genome sequencing and assembly of Favolaschia claudopus CIRM-BRFM 2984 isolated from oak limbs.</title>
        <authorList>
            <person name="Navarro D."/>
            <person name="Drula E."/>
            <person name="Chaduli D."/>
            <person name="Cazenave R."/>
            <person name="Ahrendt S."/>
            <person name="Wang J."/>
            <person name="Lipzen A."/>
            <person name="Daum C."/>
            <person name="Barry K."/>
            <person name="Grigoriev I.V."/>
            <person name="Favel A."/>
            <person name="Rosso M.N."/>
            <person name="Martin F."/>
        </authorList>
    </citation>
    <scope>NUCLEOTIDE SEQUENCE [LARGE SCALE GENOMIC DNA]</scope>
    <source>
        <strain evidence="1 2">CIRM-BRFM 2984</strain>
    </source>
</reference>
<keyword evidence="2" id="KW-1185">Reference proteome</keyword>
<dbReference type="Gene3D" id="3.80.10.10">
    <property type="entry name" value="Ribonuclease Inhibitor"/>
    <property type="match status" value="1"/>
</dbReference>
<dbReference type="AlphaFoldDB" id="A0AAW0AXJ7"/>
<evidence type="ECO:0000313" key="2">
    <source>
        <dbReference type="Proteomes" id="UP001362999"/>
    </source>
</evidence>
<comment type="caution">
    <text evidence="1">The sequence shown here is derived from an EMBL/GenBank/DDBJ whole genome shotgun (WGS) entry which is preliminary data.</text>
</comment>